<gene>
    <name evidence="1" type="ORF">AYM40_04865</name>
</gene>
<keyword evidence="2" id="KW-1185">Reference proteome</keyword>
<reference evidence="1 2" key="1">
    <citation type="journal article" date="2016" name="Gene">
        <title>PacBio SMRT assembly of a complex multi-replicon genome reveals chlorocatechol degradative operon in a region of genome plasticity.</title>
        <authorList>
            <person name="Ricker N."/>
            <person name="Shen S.Y."/>
            <person name="Goordial J."/>
            <person name="Jin S."/>
            <person name="Fulthorpe R.R."/>
        </authorList>
    </citation>
    <scope>NUCLEOTIDE SEQUENCE [LARGE SCALE GENOMIC DNA]</scope>
    <source>
        <strain evidence="1 2">OLGA172</strain>
    </source>
</reference>
<sequence>MQIQMHRLDAGLEINAESAVRRPEVDPARWYVSSNCLVSRISAYASTTVSVKYEQMMPNRVYIGLERKFILDGSKQRIPAEISA</sequence>
<evidence type="ECO:0000313" key="1">
    <source>
        <dbReference type="EMBL" id="ANB71779.1"/>
    </source>
</evidence>
<dbReference type="STRING" id="1804984.AYM40_04865"/>
<dbReference type="Proteomes" id="UP000076852">
    <property type="component" value="Chromosome 1"/>
</dbReference>
<proteinExistence type="predicted"/>
<dbReference type="EMBL" id="CP014578">
    <property type="protein sequence ID" value="ANB71779.1"/>
    <property type="molecule type" value="Genomic_DNA"/>
</dbReference>
<accession>A0A160FHV9</accession>
<protein>
    <submittedName>
        <fullName evidence="1">Uncharacterized protein</fullName>
    </submittedName>
</protein>
<evidence type="ECO:0000313" key="2">
    <source>
        <dbReference type="Proteomes" id="UP000076852"/>
    </source>
</evidence>
<organism evidence="1 2">
    <name type="scientific">Paraburkholderia phytofirmans OLGA172</name>
    <dbReference type="NCBI Taxonomy" id="1417228"/>
    <lineage>
        <taxon>Bacteria</taxon>
        <taxon>Pseudomonadati</taxon>
        <taxon>Pseudomonadota</taxon>
        <taxon>Betaproteobacteria</taxon>
        <taxon>Burkholderiales</taxon>
        <taxon>Burkholderiaceae</taxon>
        <taxon>Paraburkholderia</taxon>
    </lineage>
</organism>
<dbReference type="AlphaFoldDB" id="A0A160FHV9"/>
<dbReference type="KEGG" id="buz:AYM40_04865"/>
<name>A0A160FHV9_9BURK</name>